<evidence type="ECO:0000256" key="1">
    <source>
        <dbReference type="ARBA" id="ARBA00006640"/>
    </source>
</evidence>
<evidence type="ECO:0008006" key="7">
    <source>
        <dbReference type="Google" id="ProtNLM"/>
    </source>
</evidence>
<keyword evidence="6" id="KW-1185">Reference proteome</keyword>
<dbReference type="Proteomes" id="UP000236161">
    <property type="component" value="Unassembled WGS sequence"/>
</dbReference>
<dbReference type="HAMAP" id="MF_00358">
    <property type="entry name" value="Ribosomal_bS21"/>
    <property type="match status" value="1"/>
</dbReference>
<organism evidence="5 6">
    <name type="scientific">Apostasia shenzhenica</name>
    <dbReference type="NCBI Taxonomy" id="1088818"/>
    <lineage>
        <taxon>Eukaryota</taxon>
        <taxon>Viridiplantae</taxon>
        <taxon>Streptophyta</taxon>
        <taxon>Embryophyta</taxon>
        <taxon>Tracheophyta</taxon>
        <taxon>Spermatophyta</taxon>
        <taxon>Magnoliopsida</taxon>
        <taxon>Liliopsida</taxon>
        <taxon>Asparagales</taxon>
        <taxon>Orchidaceae</taxon>
        <taxon>Apostasioideae</taxon>
        <taxon>Apostasia</taxon>
    </lineage>
</organism>
<feature type="compositionally biased region" description="Acidic residues" evidence="4">
    <location>
        <begin position="167"/>
        <end position="182"/>
    </location>
</feature>
<dbReference type="GO" id="GO:0005840">
    <property type="term" value="C:ribosome"/>
    <property type="evidence" value="ECO:0007669"/>
    <property type="project" value="UniProtKB-KW"/>
</dbReference>
<dbReference type="PANTHER" id="PTHR21109:SF0">
    <property type="entry name" value="SMALL RIBOSOMAL SUBUNIT PROTEIN BS21M"/>
    <property type="match status" value="1"/>
</dbReference>
<reference evidence="5 6" key="1">
    <citation type="journal article" date="2017" name="Nature">
        <title>The Apostasia genome and the evolution of orchids.</title>
        <authorList>
            <person name="Zhang G.Q."/>
            <person name="Liu K.W."/>
            <person name="Li Z."/>
            <person name="Lohaus R."/>
            <person name="Hsiao Y.Y."/>
            <person name="Niu S.C."/>
            <person name="Wang J.Y."/>
            <person name="Lin Y.C."/>
            <person name="Xu Q."/>
            <person name="Chen L.J."/>
            <person name="Yoshida K."/>
            <person name="Fujiwara S."/>
            <person name="Wang Z.W."/>
            <person name="Zhang Y.Q."/>
            <person name="Mitsuda N."/>
            <person name="Wang M."/>
            <person name="Liu G.H."/>
            <person name="Pecoraro L."/>
            <person name="Huang H.X."/>
            <person name="Xiao X.J."/>
            <person name="Lin M."/>
            <person name="Wu X.Y."/>
            <person name="Wu W.L."/>
            <person name="Chen Y.Y."/>
            <person name="Chang S.B."/>
            <person name="Sakamoto S."/>
            <person name="Ohme-Takagi M."/>
            <person name="Yagi M."/>
            <person name="Zeng S.J."/>
            <person name="Shen C.Y."/>
            <person name="Yeh C.M."/>
            <person name="Luo Y.B."/>
            <person name="Tsai W.C."/>
            <person name="Van de Peer Y."/>
            <person name="Liu Z.J."/>
        </authorList>
    </citation>
    <scope>NUCLEOTIDE SEQUENCE [LARGE SCALE GENOMIC DNA]</scope>
    <source>
        <strain evidence="6">cv. Shenzhen</strain>
        <tissue evidence="5">Stem</tissue>
    </source>
</reference>
<dbReference type="EMBL" id="KZ451970">
    <property type="protein sequence ID" value="PKA56601.1"/>
    <property type="molecule type" value="Genomic_DNA"/>
</dbReference>
<evidence type="ECO:0000256" key="2">
    <source>
        <dbReference type="ARBA" id="ARBA00022980"/>
    </source>
</evidence>
<dbReference type="NCBIfam" id="TIGR00030">
    <property type="entry name" value="S21p"/>
    <property type="match status" value="1"/>
</dbReference>
<dbReference type="InterPro" id="IPR038380">
    <property type="entry name" value="Ribosomal_bS21_sf"/>
</dbReference>
<protein>
    <recommendedName>
        <fullName evidence="7">30S ribosomal protein S21, chloroplastic</fullName>
    </recommendedName>
</protein>
<sequence>MAASCNLLHLPFPKISGFSASSSSGKFIYPPPSRRRFPTVSVAVASLGDPLPAASSIVPVTATVNPAPVNPALTYSNLLFFNSPYNVQILVAENEPEESLLRRFRREVAKAGVIQECKRRRFFENKQDERKRKRREAGRRNRRRQSSGPRFSSTKEENSSTKKANDDADDNWDLPDDGDLPF</sequence>
<name>A0A2I0AM07_9ASPA</name>
<keyword evidence="2" id="KW-0689">Ribosomal protein</keyword>
<gene>
    <name evidence="5" type="ORF">AXF42_Ash012731</name>
</gene>
<dbReference type="AlphaFoldDB" id="A0A2I0AM07"/>
<dbReference type="STRING" id="1088818.A0A2I0AM07"/>
<feature type="region of interest" description="Disordered" evidence="4">
    <location>
        <begin position="126"/>
        <end position="182"/>
    </location>
</feature>
<feature type="compositionally biased region" description="Basic and acidic residues" evidence="4">
    <location>
        <begin position="153"/>
        <end position="166"/>
    </location>
</feature>
<evidence type="ECO:0000256" key="3">
    <source>
        <dbReference type="ARBA" id="ARBA00023274"/>
    </source>
</evidence>
<dbReference type="OrthoDB" id="785538at2759"/>
<dbReference type="InterPro" id="IPR001911">
    <property type="entry name" value="Ribosomal_bS21"/>
</dbReference>
<dbReference type="PRINTS" id="PR00976">
    <property type="entry name" value="RIBOSOMALS21"/>
</dbReference>
<dbReference type="GO" id="GO:0003735">
    <property type="term" value="F:structural constituent of ribosome"/>
    <property type="evidence" value="ECO:0007669"/>
    <property type="project" value="InterPro"/>
</dbReference>
<dbReference type="GO" id="GO:0006412">
    <property type="term" value="P:translation"/>
    <property type="evidence" value="ECO:0007669"/>
    <property type="project" value="InterPro"/>
</dbReference>
<dbReference type="Gene3D" id="1.20.5.1150">
    <property type="entry name" value="Ribosomal protein S8"/>
    <property type="match status" value="1"/>
</dbReference>
<dbReference type="Pfam" id="PF01165">
    <property type="entry name" value="Ribosomal_S21"/>
    <property type="match status" value="1"/>
</dbReference>
<comment type="similarity">
    <text evidence="1">Belongs to the bacterial ribosomal protein bS21 family.</text>
</comment>
<keyword evidence="3" id="KW-0687">Ribonucleoprotein</keyword>
<feature type="compositionally biased region" description="Basic residues" evidence="4">
    <location>
        <begin position="131"/>
        <end position="145"/>
    </location>
</feature>
<evidence type="ECO:0000313" key="5">
    <source>
        <dbReference type="EMBL" id="PKA56601.1"/>
    </source>
</evidence>
<evidence type="ECO:0000256" key="4">
    <source>
        <dbReference type="SAM" id="MobiDB-lite"/>
    </source>
</evidence>
<accession>A0A2I0AM07</accession>
<evidence type="ECO:0000313" key="6">
    <source>
        <dbReference type="Proteomes" id="UP000236161"/>
    </source>
</evidence>
<dbReference type="PANTHER" id="PTHR21109">
    <property type="entry name" value="MITOCHONDRIAL 28S RIBOSOMAL PROTEIN S21"/>
    <property type="match status" value="1"/>
</dbReference>
<dbReference type="GO" id="GO:1990904">
    <property type="term" value="C:ribonucleoprotein complex"/>
    <property type="evidence" value="ECO:0007669"/>
    <property type="project" value="UniProtKB-KW"/>
</dbReference>
<proteinExistence type="inferred from homology"/>